<dbReference type="InterPro" id="IPR015915">
    <property type="entry name" value="Kelch-typ_b-propeller"/>
</dbReference>
<proteinExistence type="predicted"/>
<dbReference type="Proteomes" id="UP000001514">
    <property type="component" value="Unassembled WGS sequence"/>
</dbReference>
<dbReference type="HOGENOM" id="CLU_1470598_0_0_1"/>
<name>D8TFD3_SELML</name>
<evidence type="ECO:0000256" key="1">
    <source>
        <dbReference type="ARBA" id="ARBA00022441"/>
    </source>
</evidence>
<evidence type="ECO:0000313" key="4">
    <source>
        <dbReference type="Proteomes" id="UP000001514"/>
    </source>
</evidence>
<keyword evidence="2" id="KW-0677">Repeat</keyword>
<evidence type="ECO:0000313" key="3">
    <source>
        <dbReference type="EMBL" id="EFJ04630.1"/>
    </source>
</evidence>
<dbReference type="eggNOG" id="KOG0379">
    <property type="taxonomic scope" value="Eukaryota"/>
</dbReference>
<dbReference type="EMBL" id="GL377780">
    <property type="protein sequence ID" value="EFJ04630.1"/>
    <property type="molecule type" value="Genomic_DNA"/>
</dbReference>
<evidence type="ECO:0000256" key="2">
    <source>
        <dbReference type="ARBA" id="ARBA00022737"/>
    </source>
</evidence>
<dbReference type="PANTHER" id="PTHR46093:SF18">
    <property type="entry name" value="FIBRONECTIN TYPE-III DOMAIN-CONTAINING PROTEIN"/>
    <property type="match status" value="1"/>
</dbReference>
<reference evidence="3 4" key="1">
    <citation type="journal article" date="2011" name="Science">
        <title>The Selaginella genome identifies genetic changes associated with the evolution of vascular plants.</title>
        <authorList>
            <person name="Banks J.A."/>
            <person name="Nishiyama T."/>
            <person name="Hasebe M."/>
            <person name="Bowman J.L."/>
            <person name="Gribskov M."/>
            <person name="dePamphilis C."/>
            <person name="Albert V.A."/>
            <person name="Aono N."/>
            <person name="Aoyama T."/>
            <person name="Ambrose B.A."/>
            <person name="Ashton N.W."/>
            <person name="Axtell M.J."/>
            <person name="Barker E."/>
            <person name="Barker M.S."/>
            <person name="Bennetzen J.L."/>
            <person name="Bonawitz N.D."/>
            <person name="Chapple C."/>
            <person name="Cheng C."/>
            <person name="Correa L.G."/>
            <person name="Dacre M."/>
            <person name="DeBarry J."/>
            <person name="Dreyer I."/>
            <person name="Elias M."/>
            <person name="Engstrom E.M."/>
            <person name="Estelle M."/>
            <person name="Feng L."/>
            <person name="Finet C."/>
            <person name="Floyd S.K."/>
            <person name="Frommer W.B."/>
            <person name="Fujita T."/>
            <person name="Gramzow L."/>
            <person name="Gutensohn M."/>
            <person name="Harholt J."/>
            <person name="Hattori M."/>
            <person name="Heyl A."/>
            <person name="Hirai T."/>
            <person name="Hiwatashi Y."/>
            <person name="Ishikawa M."/>
            <person name="Iwata M."/>
            <person name="Karol K.G."/>
            <person name="Koehler B."/>
            <person name="Kolukisaoglu U."/>
            <person name="Kubo M."/>
            <person name="Kurata T."/>
            <person name="Lalonde S."/>
            <person name="Li K."/>
            <person name="Li Y."/>
            <person name="Litt A."/>
            <person name="Lyons E."/>
            <person name="Manning G."/>
            <person name="Maruyama T."/>
            <person name="Michael T.P."/>
            <person name="Mikami K."/>
            <person name="Miyazaki S."/>
            <person name="Morinaga S."/>
            <person name="Murata T."/>
            <person name="Mueller-Roeber B."/>
            <person name="Nelson D.R."/>
            <person name="Obara M."/>
            <person name="Oguri Y."/>
            <person name="Olmstead R.G."/>
            <person name="Onodera N."/>
            <person name="Petersen B.L."/>
            <person name="Pils B."/>
            <person name="Prigge M."/>
            <person name="Rensing S.A."/>
            <person name="Riano-Pachon D.M."/>
            <person name="Roberts A.W."/>
            <person name="Sato Y."/>
            <person name="Scheller H.V."/>
            <person name="Schulz B."/>
            <person name="Schulz C."/>
            <person name="Shakirov E.V."/>
            <person name="Shibagaki N."/>
            <person name="Shinohara N."/>
            <person name="Shippen D.E."/>
            <person name="Soerensen I."/>
            <person name="Sotooka R."/>
            <person name="Sugimoto N."/>
            <person name="Sugita M."/>
            <person name="Sumikawa N."/>
            <person name="Tanurdzic M."/>
            <person name="Theissen G."/>
            <person name="Ulvskov P."/>
            <person name="Wakazuki S."/>
            <person name="Weng J.K."/>
            <person name="Willats W.W."/>
            <person name="Wipf D."/>
            <person name="Wolf P.G."/>
            <person name="Yang L."/>
            <person name="Zimmer A.D."/>
            <person name="Zhu Q."/>
            <person name="Mitros T."/>
            <person name="Hellsten U."/>
            <person name="Loque D."/>
            <person name="Otillar R."/>
            <person name="Salamov A."/>
            <person name="Schmutz J."/>
            <person name="Shapiro H."/>
            <person name="Lindquist E."/>
            <person name="Lucas S."/>
            <person name="Rokhsar D."/>
            <person name="Grigoriev I.V."/>
        </authorList>
    </citation>
    <scope>NUCLEOTIDE SEQUENCE [LARGE SCALE GENOMIC DNA]</scope>
</reference>
<dbReference type="PANTHER" id="PTHR46093">
    <property type="entry name" value="ACYL-COA-BINDING DOMAIN-CONTAINING PROTEIN 5"/>
    <property type="match status" value="1"/>
</dbReference>
<protein>
    <submittedName>
        <fullName evidence="3">Uncharacterized protein</fullName>
    </submittedName>
</protein>
<dbReference type="Gene3D" id="2.120.10.80">
    <property type="entry name" value="Kelch-type beta propeller"/>
    <property type="match status" value="1"/>
</dbReference>
<dbReference type="InParanoid" id="D8TFD3"/>
<dbReference type="Pfam" id="PF24681">
    <property type="entry name" value="Kelch_KLHDC2_KLHL20_DRC7"/>
    <property type="match status" value="1"/>
</dbReference>
<organism evidence="4">
    <name type="scientific">Selaginella moellendorffii</name>
    <name type="common">Spikemoss</name>
    <dbReference type="NCBI Taxonomy" id="88036"/>
    <lineage>
        <taxon>Eukaryota</taxon>
        <taxon>Viridiplantae</taxon>
        <taxon>Streptophyta</taxon>
        <taxon>Embryophyta</taxon>
        <taxon>Tracheophyta</taxon>
        <taxon>Lycopodiopsida</taxon>
        <taxon>Selaginellales</taxon>
        <taxon>Selaginellaceae</taxon>
        <taxon>Selaginella</taxon>
    </lineage>
</organism>
<dbReference type="SUPFAM" id="SSF117281">
    <property type="entry name" value="Kelch motif"/>
    <property type="match status" value="1"/>
</dbReference>
<keyword evidence="1" id="KW-0880">Kelch repeat</keyword>
<dbReference type="Gramene" id="EFJ04630">
    <property type="protein sequence ID" value="EFJ04630"/>
    <property type="gene ID" value="SELMODRAFT_432230"/>
</dbReference>
<sequence>MNLSIWHKPIVLHRRYKSSKASRLQCLLGFNQNLSGAREHEERASIIACGKSTSELQSAVREDLKLLPVLKAGTMTRIKVLEGGTKRKRKKFSPTVHFSGYGPDECQTNDVHIFDFGMYTWSKPVMKGTHPSPRDSHSSTAVGSKLYVFGGTDGTSPLDNLFVLDNATSPKTSGFPTGVGSCIG</sequence>
<keyword evidence="4" id="KW-1185">Reference proteome</keyword>
<dbReference type="AlphaFoldDB" id="D8TFD3"/>
<gene>
    <name evidence="3" type="ORF">SELMODRAFT_432230</name>
</gene>
<dbReference type="STRING" id="88036.D8TFD3"/>
<dbReference type="KEGG" id="smo:SELMODRAFT_432230"/>
<accession>D8TFD3</accession>